<dbReference type="RefSeq" id="WP_274191671.1">
    <property type="nucleotide sequence ID" value="NZ_BAABHN010000047.1"/>
</dbReference>
<keyword evidence="2" id="KW-1185">Reference proteome</keyword>
<evidence type="ECO:0000313" key="2">
    <source>
        <dbReference type="Proteomes" id="UP001595909"/>
    </source>
</evidence>
<gene>
    <name evidence="1" type="ORF">ACFPEL_22515</name>
</gene>
<dbReference type="Proteomes" id="UP001595909">
    <property type="component" value="Unassembled WGS sequence"/>
</dbReference>
<reference evidence="2" key="1">
    <citation type="journal article" date="2019" name="Int. J. Syst. Evol. Microbiol.">
        <title>The Global Catalogue of Microorganisms (GCM) 10K type strain sequencing project: providing services to taxonomists for standard genome sequencing and annotation.</title>
        <authorList>
            <consortium name="The Broad Institute Genomics Platform"/>
            <consortium name="The Broad Institute Genome Sequencing Center for Infectious Disease"/>
            <person name="Wu L."/>
            <person name="Ma J."/>
        </authorList>
    </citation>
    <scope>NUCLEOTIDE SEQUENCE [LARGE SCALE GENOMIC DNA]</scope>
    <source>
        <strain evidence="2">CCUG 50347</strain>
    </source>
</reference>
<dbReference type="InterPro" id="IPR011749">
    <property type="entry name" value="CHP02243"/>
</dbReference>
<organism evidence="1 2">
    <name type="scientific">Actinomycetospora chibensis</name>
    <dbReference type="NCBI Taxonomy" id="663606"/>
    <lineage>
        <taxon>Bacteria</taxon>
        <taxon>Bacillati</taxon>
        <taxon>Actinomycetota</taxon>
        <taxon>Actinomycetes</taxon>
        <taxon>Pseudonocardiales</taxon>
        <taxon>Pseudonocardiaceae</taxon>
        <taxon>Actinomycetospora</taxon>
    </lineage>
</organism>
<protein>
    <submittedName>
        <fullName evidence="1">Baseplate assembly protein</fullName>
    </submittedName>
</protein>
<comment type="caution">
    <text evidence="1">The sequence shown here is derived from an EMBL/GenBank/DDBJ whole genome shotgun (WGS) entry which is preliminary data.</text>
</comment>
<name>A0ABV9RNW0_9PSEU</name>
<proteinExistence type="predicted"/>
<dbReference type="EMBL" id="JBHSIM010000047">
    <property type="protein sequence ID" value="MFC4835199.1"/>
    <property type="molecule type" value="Genomic_DNA"/>
</dbReference>
<accession>A0ABV9RNW0</accession>
<evidence type="ECO:0000313" key="1">
    <source>
        <dbReference type="EMBL" id="MFC4835199.1"/>
    </source>
</evidence>
<sequence length="834" mass="90193">MSELICRDNRRRAALRASGHNGLDYLEVGDDQRTLTAFFLVKGPARITAADVAVVGGRRVRDICVVDVRMGRAEDPDRDDCMVVTLDKAGDFSTYELRVNSADLDPRYSVLPFSFKVNCPAELDCVAEPPPPPPPTYGPEISYLAKDYASFRQMLLDRLAVVMPQWHEDHVPDLGITLVELLAFVGDQLSYHQDAVATEAYLGTARQRISVRRHARLVDYRMHEGANARAFVCLATDTDVTLPEDAFFATRGDREVFEPMWPRARTIRAAHSRICFYTWGDGECVLPKGATSATLLDEHDALHLRAGQVLIFEEVLSPKTGAAADRDPRRRHAVMLIAVDRARDPLNGALLVEICWAPEDALPFPLYLSAVGPPPACAELTDVSVARGNVVLVDHGRLVSDEDLGAVPQLSAVMPCAEAACGRSATFTPGRFAPVLAQSPVTFRAPPPATTSAAALMAPPDPRAALPALDLTSLPSAPGQVDDLFDRADLLDVVAVAARLQDPATPADHALFAMVSAAARDEAEALRSELRALLQRWAPVYDLLTSAPTDRHVVVEVDNNGRAHLRLGDGRLGRRPEAHERFSADYRVGGGSAGNVGADTIVCVGRRTPGSDMAVLTARNPLPAWGGTDREPVQSVKLRAPSAFRREMVRAVVAEDYARLAERDPHVQRAAGVRRFTGSRIEVHVAIDAYGGVADPALVARVAAALEPFRRIGHEIVVLPATTVPLDVAITVCVRPDRIAGHVRAAVLDVLAAFFDPDRLTFGDDVRVSRLVVAVLAVAGVDNAQVTCLRRLEGGDNVVDDGVLRIGPLEVARLDRDPDAPENGRLTVKVEGGR</sequence>
<dbReference type="NCBIfam" id="TIGR02243">
    <property type="entry name" value="putative baseplate assembly protein"/>
    <property type="match status" value="1"/>
</dbReference>